<evidence type="ECO:0000256" key="4">
    <source>
        <dbReference type="SAM" id="MobiDB-lite"/>
    </source>
</evidence>
<feature type="region of interest" description="Disordered" evidence="4">
    <location>
        <begin position="1"/>
        <end position="75"/>
    </location>
</feature>
<comment type="caution">
    <text evidence="5">The sequence shown here is derived from an EMBL/GenBank/DDBJ whole genome shotgun (WGS) entry which is preliminary data.</text>
</comment>
<dbReference type="InterPro" id="IPR036322">
    <property type="entry name" value="WD40_repeat_dom_sf"/>
</dbReference>
<dbReference type="Pfam" id="PF00400">
    <property type="entry name" value="WD40"/>
    <property type="match status" value="3"/>
</dbReference>
<feature type="region of interest" description="Disordered" evidence="4">
    <location>
        <begin position="154"/>
        <end position="194"/>
    </location>
</feature>
<feature type="region of interest" description="Disordered" evidence="4">
    <location>
        <begin position="594"/>
        <end position="671"/>
    </location>
</feature>
<sequence length="671" mass="75587">MSQPEEGSPTDNPPNDPIDHQECGDVPANRVRSASPDSTESTSSVNENDEHHNKTLSVHSLSRHTAKPNMEDTITEKTIAEVQPEIALAEKHKPVPNPKENPDFFDPDNPHFFIKNLDAPEHRIRVDEYVPQQMSAHPLNAEVEKRGIEVTHLTEKEKKKQESEEKKLQEASDKERKKIKKKKGSSKADAKQKDAYIPPCLERTKLSLRRSTNKDFRGLCRVQTIIHPADTLWCACATPECDYICVGGLESVIRVYSRSNPLSFLPPTSIIPTDPNFYKIVNDQPILELREHTNQILQLSTAPRGFILSASVDCTAKLWHVSRPNSLRTFPHQDVVTSCDFNPEDNGYCVTGCLDRKVRMWNVRNGNVLYRTDVGDLVTAVQFSPDATMVLVGTFTGKLYVLTAVGLELHTRIDVRSRRGRNHDKKITGIKFLPEGDAFLVTSNDSRIRCYTCPHFEQTTKYIGMANQVSQLTASSSMNDEFVISGSENGNCYIWDRYPRYIPAVNPAFTRHRRDHIETAQFFKAHDENCTNAFFLNEPSRPRTNRRKSMTVAGQETMEDVSGAILITTGGKGELSLWRRFDEAYTESIQRMVQEAHEKEEEQPPQNEEELSPPKEEEQSTAQDTSTPHSPSPQTSPTEDAAQEDIQPAPSESPNTQPSALASTQSVEQEP</sequence>
<dbReference type="PROSITE" id="PS00678">
    <property type="entry name" value="WD_REPEATS_1"/>
    <property type="match status" value="1"/>
</dbReference>
<keyword evidence="6" id="KW-1185">Reference proteome</keyword>
<dbReference type="InterPro" id="IPR019775">
    <property type="entry name" value="WD40_repeat_CS"/>
</dbReference>
<evidence type="ECO:0000256" key="3">
    <source>
        <dbReference type="PROSITE-ProRule" id="PRU00221"/>
    </source>
</evidence>
<feature type="region of interest" description="Disordered" evidence="4">
    <location>
        <begin position="88"/>
        <end position="109"/>
    </location>
</feature>
<reference evidence="5 6" key="1">
    <citation type="journal article" date="2022" name="bioRxiv">
        <title>Genomics of Preaxostyla Flagellates Illuminates Evolutionary Transitions and the Path Towards Mitochondrial Loss.</title>
        <authorList>
            <person name="Novak L.V.F."/>
            <person name="Treitli S.C."/>
            <person name="Pyrih J."/>
            <person name="Halakuc P."/>
            <person name="Pipaliya S.V."/>
            <person name="Vacek V."/>
            <person name="Brzon O."/>
            <person name="Soukal P."/>
            <person name="Eme L."/>
            <person name="Dacks J.B."/>
            <person name="Karnkowska A."/>
            <person name="Elias M."/>
            <person name="Hampl V."/>
        </authorList>
    </citation>
    <scope>NUCLEOTIDE SEQUENCE [LARGE SCALE GENOMIC DNA]</scope>
    <source>
        <strain evidence="5">NAU3</strain>
        <tissue evidence="5">Gut</tissue>
    </source>
</reference>
<dbReference type="SUPFAM" id="SSF50978">
    <property type="entry name" value="WD40 repeat-like"/>
    <property type="match status" value="1"/>
</dbReference>
<dbReference type="SMART" id="SM00320">
    <property type="entry name" value="WD40"/>
    <property type="match status" value="6"/>
</dbReference>
<proteinExistence type="predicted"/>
<name>A0ABQ9YEN0_9EUKA</name>
<feature type="repeat" description="WD" evidence="3">
    <location>
        <begin position="289"/>
        <end position="329"/>
    </location>
</feature>
<feature type="compositionally biased region" description="Low complexity" evidence="4">
    <location>
        <begin position="625"/>
        <end position="638"/>
    </location>
</feature>
<evidence type="ECO:0000256" key="1">
    <source>
        <dbReference type="ARBA" id="ARBA00022574"/>
    </source>
</evidence>
<gene>
    <name evidence="5" type="ORF">BLNAU_2896</name>
</gene>
<accession>A0ABQ9YEN0</accession>
<evidence type="ECO:0000313" key="5">
    <source>
        <dbReference type="EMBL" id="KAK2962236.1"/>
    </source>
</evidence>
<organism evidence="5 6">
    <name type="scientific">Blattamonas nauphoetae</name>
    <dbReference type="NCBI Taxonomy" id="2049346"/>
    <lineage>
        <taxon>Eukaryota</taxon>
        <taxon>Metamonada</taxon>
        <taxon>Preaxostyla</taxon>
        <taxon>Oxymonadida</taxon>
        <taxon>Blattamonas</taxon>
    </lineage>
</organism>
<dbReference type="Gene3D" id="2.130.10.10">
    <property type="entry name" value="YVTN repeat-like/Quinoprotein amine dehydrogenase"/>
    <property type="match status" value="1"/>
</dbReference>
<protein>
    <submittedName>
        <fullName evidence="5">2-deoxy-glucose resistant protein 2</fullName>
    </submittedName>
</protein>
<dbReference type="InterPro" id="IPR015943">
    <property type="entry name" value="WD40/YVTN_repeat-like_dom_sf"/>
</dbReference>
<dbReference type="InterPro" id="IPR040324">
    <property type="entry name" value="WDR44/Dgr2"/>
</dbReference>
<dbReference type="InterPro" id="IPR001680">
    <property type="entry name" value="WD40_rpt"/>
</dbReference>
<feature type="repeat" description="WD" evidence="3">
    <location>
        <begin position="329"/>
        <end position="371"/>
    </location>
</feature>
<evidence type="ECO:0000256" key="2">
    <source>
        <dbReference type="ARBA" id="ARBA00022737"/>
    </source>
</evidence>
<evidence type="ECO:0000313" key="6">
    <source>
        <dbReference type="Proteomes" id="UP001281761"/>
    </source>
</evidence>
<feature type="compositionally biased region" description="Basic and acidic residues" evidence="4">
    <location>
        <begin position="154"/>
        <end position="176"/>
    </location>
</feature>
<feature type="compositionally biased region" description="Low complexity" evidence="4">
    <location>
        <begin position="33"/>
        <end position="44"/>
    </location>
</feature>
<dbReference type="PROSITE" id="PS50082">
    <property type="entry name" value="WD_REPEATS_2"/>
    <property type="match status" value="2"/>
</dbReference>
<keyword evidence="2" id="KW-0677">Repeat</keyword>
<dbReference type="PANTHER" id="PTHR14221:SF0">
    <property type="entry name" value="WD REPEAT-CONTAINING PROTEIN 44"/>
    <property type="match status" value="1"/>
</dbReference>
<dbReference type="EMBL" id="JARBJD010000012">
    <property type="protein sequence ID" value="KAK2962236.1"/>
    <property type="molecule type" value="Genomic_DNA"/>
</dbReference>
<keyword evidence="1 3" id="KW-0853">WD repeat</keyword>
<dbReference type="Proteomes" id="UP001281761">
    <property type="component" value="Unassembled WGS sequence"/>
</dbReference>
<dbReference type="PANTHER" id="PTHR14221">
    <property type="entry name" value="WD REPEAT DOMAIN 44"/>
    <property type="match status" value="1"/>
</dbReference>
<dbReference type="PROSITE" id="PS50294">
    <property type="entry name" value="WD_REPEATS_REGION"/>
    <property type="match status" value="1"/>
</dbReference>
<feature type="compositionally biased region" description="Polar residues" evidence="4">
    <location>
        <begin position="650"/>
        <end position="671"/>
    </location>
</feature>